<proteinExistence type="predicted"/>
<dbReference type="AlphaFoldDB" id="A0A077LYA9"/>
<reference evidence="1 2" key="1">
    <citation type="journal article" date="2013" name="ISME J.">
        <title>A metabolic model for members of the genus Tetrasphaera involved in enhanced biological phosphorus removal.</title>
        <authorList>
            <person name="Kristiansen R."/>
            <person name="Nguyen H.T.T."/>
            <person name="Saunders A.M."/>
            <person name="Nielsen J.L."/>
            <person name="Wimmer R."/>
            <person name="Le V.Q."/>
            <person name="McIlroy S.J."/>
            <person name="Petrovski S."/>
            <person name="Seviour R.J."/>
            <person name="Calteau A."/>
            <person name="Nielsen K.L."/>
            <person name="Nielsen P.H."/>
        </authorList>
    </citation>
    <scope>NUCLEOTIDE SEQUENCE [LARGE SCALE GENOMIC DNA]</scope>
    <source>
        <strain evidence="1 2">T1-X7</strain>
    </source>
</reference>
<keyword evidence="2" id="KW-1185">Reference proteome</keyword>
<dbReference type="RefSeq" id="WP_048551064.1">
    <property type="nucleotide sequence ID" value="NZ_HF570958.1"/>
</dbReference>
<gene>
    <name evidence="1" type="ORF">BN12_370016</name>
</gene>
<dbReference type="STRING" id="1194083.BN12_370016"/>
<dbReference type="Proteomes" id="UP000035721">
    <property type="component" value="Unassembled WGS sequence"/>
</dbReference>
<dbReference type="EMBL" id="CAJB01000301">
    <property type="protein sequence ID" value="CCH78898.1"/>
    <property type="molecule type" value="Genomic_DNA"/>
</dbReference>
<evidence type="ECO:0000313" key="1">
    <source>
        <dbReference type="EMBL" id="CCH78898.1"/>
    </source>
</evidence>
<organism evidence="1 2">
    <name type="scientific">Nostocoides japonicum T1-X7</name>
    <dbReference type="NCBI Taxonomy" id="1194083"/>
    <lineage>
        <taxon>Bacteria</taxon>
        <taxon>Bacillati</taxon>
        <taxon>Actinomycetota</taxon>
        <taxon>Actinomycetes</taxon>
        <taxon>Micrococcales</taxon>
        <taxon>Intrasporangiaceae</taxon>
        <taxon>Nostocoides</taxon>
    </lineage>
</organism>
<evidence type="ECO:0008006" key="3">
    <source>
        <dbReference type="Google" id="ProtNLM"/>
    </source>
</evidence>
<accession>A0A077LYA9</accession>
<dbReference type="InterPro" id="IPR021530">
    <property type="entry name" value="AllH-like"/>
</dbReference>
<dbReference type="OrthoDB" id="4933449at2"/>
<comment type="caution">
    <text evidence="1">The sequence shown here is derived from an EMBL/GenBank/DDBJ whole genome shotgun (WGS) entry which is preliminary data.</text>
</comment>
<protein>
    <recommendedName>
        <fullName evidence="3">DUF2877 domain-containing protein</fullName>
    </recommendedName>
</protein>
<name>A0A077LYA9_9MICO</name>
<dbReference type="Pfam" id="PF11392">
    <property type="entry name" value="AllH"/>
    <property type="match status" value="1"/>
</dbReference>
<sequence length="298" mass="31167">MVTTATALTADGRLLERIRTGRLEGAVHSVFDSVVNVRTADVGLVSLVARDVDNAPNTLVVEVPSMAPLRARPGAHVLARDGRLVCHGRFTVDVAKATAWTAELPDLAGEAESDGLARMATELGRILDREGRRGGIRPRPEPAGTIETGVSRTLAEATQRLIESLGTGDLDAAGRWAERLIGLGPGLTPSGDDFLTGLAAALAAPGTRIHALAPWAVELVATCRARTNAISWTAMYEATRGRVRESIVSVLSAVAAGDAEALRPAARKVISIGKTSGTDIVTGMQAALHLERELRGAA</sequence>
<evidence type="ECO:0000313" key="2">
    <source>
        <dbReference type="Proteomes" id="UP000035721"/>
    </source>
</evidence>